<dbReference type="EMBL" id="QGKY02000246">
    <property type="protein sequence ID" value="KAF2585619.1"/>
    <property type="molecule type" value="Genomic_DNA"/>
</dbReference>
<dbReference type="GO" id="GO:0003677">
    <property type="term" value="F:DNA binding"/>
    <property type="evidence" value="ECO:0007669"/>
    <property type="project" value="UniProtKB-KW"/>
</dbReference>
<sequence>MVCEPNRHEESLGRPSMTSFRIRFFSSEKVNFHPLINIILTAPNNTRNLICVITVHSSVLLAVRPRSFIIKYEAVDKGVNDDNNSDMIYYYMSRRSIQQQNETMQQQHQLSPSGLGATPSLAGVMQFAHFGLKLALNQTRNQDDQETGMDPIYFLKLQVLNDKIEDHNQIHNLMSQAGGECEGNIVNVFLEEKENQEDENDNSSVQLRFTGGEEEGDRENKNDLTKELKSKKKRTRTSKTSEEVESQRTIYIAVVKGTQLLQCLESQKRQIILGETGNRQIGNMTTTMTSSSSITSVANPLIISRNLTELEGGGGGLQEETAENKPCLADVEVELLGLMP</sequence>
<gene>
    <name evidence="3" type="ORF">F2Q70_00034398</name>
</gene>
<dbReference type="AlphaFoldDB" id="A0A8S9JV65"/>
<comment type="caution">
    <text evidence="3">The sequence shown here is derived from an EMBL/GenBank/DDBJ whole genome shotgun (WGS) entry which is preliminary data.</text>
</comment>
<reference evidence="3" key="1">
    <citation type="submission" date="2019-12" db="EMBL/GenBank/DDBJ databases">
        <title>Genome sequencing and annotation of Brassica cretica.</title>
        <authorList>
            <person name="Studholme D.J."/>
            <person name="Sarris P.F."/>
        </authorList>
    </citation>
    <scope>NUCLEOTIDE SEQUENCE</scope>
    <source>
        <strain evidence="3">PFS-102/07</strain>
        <tissue evidence="3">Leaf</tissue>
    </source>
</reference>
<evidence type="ECO:0000313" key="3">
    <source>
        <dbReference type="EMBL" id="KAF2585619.1"/>
    </source>
</evidence>
<dbReference type="GO" id="GO:0045893">
    <property type="term" value="P:positive regulation of DNA-templated transcription"/>
    <property type="evidence" value="ECO:0007669"/>
    <property type="project" value="TreeGrafter"/>
</dbReference>
<dbReference type="GO" id="GO:0010052">
    <property type="term" value="P:guard cell differentiation"/>
    <property type="evidence" value="ECO:0007669"/>
    <property type="project" value="InterPro"/>
</dbReference>
<accession>A0A8S9JV65</accession>
<keyword evidence="1" id="KW-0238">DNA-binding</keyword>
<organism evidence="3">
    <name type="scientific">Brassica cretica</name>
    <name type="common">Mustard</name>
    <dbReference type="NCBI Taxonomy" id="69181"/>
    <lineage>
        <taxon>Eukaryota</taxon>
        <taxon>Viridiplantae</taxon>
        <taxon>Streptophyta</taxon>
        <taxon>Embryophyta</taxon>
        <taxon>Tracheophyta</taxon>
        <taxon>Spermatophyta</taxon>
        <taxon>Magnoliopsida</taxon>
        <taxon>eudicotyledons</taxon>
        <taxon>Gunneridae</taxon>
        <taxon>Pentapetalae</taxon>
        <taxon>rosids</taxon>
        <taxon>malvids</taxon>
        <taxon>Brassicales</taxon>
        <taxon>Brassicaceae</taxon>
        <taxon>Brassiceae</taxon>
        <taxon>Brassica</taxon>
    </lineage>
</organism>
<dbReference type="InterPro" id="IPR044283">
    <property type="entry name" value="FAMA/SPEECHLESS/MUTE-like"/>
</dbReference>
<dbReference type="PANTHER" id="PTHR46684">
    <property type="entry name" value="TRANSCRIPTION FACTOR FAMA"/>
    <property type="match status" value="1"/>
</dbReference>
<evidence type="ECO:0000256" key="2">
    <source>
        <dbReference type="SAM" id="MobiDB-lite"/>
    </source>
</evidence>
<dbReference type="PANTHER" id="PTHR46684:SF10">
    <property type="entry name" value="BNAC07G03900D PROTEIN"/>
    <property type="match status" value="1"/>
</dbReference>
<dbReference type="GO" id="GO:0005634">
    <property type="term" value="C:nucleus"/>
    <property type="evidence" value="ECO:0007669"/>
    <property type="project" value="TreeGrafter"/>
</dbReference>
<dbReference type="GO" id="GO:0003700">
    <property type="term" value="F:DNA-binding transcription factor activity"/>
    <property type="evidence" value="ECO:0007669"/>
    <property type="project" value="InterPro"/>
</dbReference>
<protein>
    <submittedName>
        <fullName evidence="3">Uncharacterized protein</fullName>
    </submittedName>
</protein>
<evidence type="ECO:0000256" key="1">
    <source>
        <dbReference type="ARBA" id="ARBA00023125"/>
    </source>
</evidence>
<proteinExistence type="predicted"/>
<name>A0A8S9JV65_BRACR</name>
<feature type="region of interest" description="Disordered" evidence="2">
    <location>
        <begin position="193"/>
        <end position="223"/>
    </location>
</feature>